<dbReference type="AlphaFoldDB" id="A0A016XCL8"/>
<evidence type="ECO:0000256" key="2">
    <source>
        <dbReference type="ARBA" id="ARBA00005386"/>
    </source>
</evidence>
<dbReference type="Gene3D" id="1.25.40.10">
    <property type="entry name" value="Tetratricopeptide repeat domain"/>
    <property type="match status" value="1"/>
</dbReference>
<sequence length="742" mass="83280">MSVHPVAQPDPSAVKISQAFLKEDWPLLERLCRQTLRKNGMHLRAHQMLGFALKKQGQLDDAVAAYKKGAALHPENAELLINYAILLHEQGRAFDALPLLEKVCTLQPNHPTAWLTYAQCCYPLQLNTKGLAAAEKALPLAQSLPDRMAVLNQLAIHRRELGQVREAVRDCEAAIALFPGDFAHHTNRLLFILADPEASPQQVTTAALECAAVFEHPLKPHWPDHAALRHGPWRKLRIGFLSPDFRMHAVMYFVEGVLAQLDRRQFEVWAFYLSPKNDDVTERVRCHADHFMKLNGKTAEEQAKAIQDAQIDILIDLAGYTGGNGLTAMIRKPAPLQVSWLGYPATTGLSAIDYKFTDEVTDPPGADDQYSERLYRLPTLFCCYRPHSRSPLWRYQPSYSVRPTPALSNGFITFGSCNNLGKLTDEVLTLWGRILAAVPNSRLLIEGKSLDQAAFAADYRARCARLGIDVERLDLVTLEYRNQYLTYHRIDIALDPFPLTGGTTSFDLLWMGLPMVTMEGESFKSRMGTGLLSYLGRTEWLAQTHEDYLRIAQTLAADVNALNTLRLGLRREVEQSVLMREDIFNHHFGEGLRVMWLQWLAQGEHPDDIEAQSRLIESWLPQAPPEWTQAPELGVGLAPGQRVPLHEAHAKLEALLVKARQHPPAEARKAIQGGANEVTVGQVMHRTWREVTEMAEHILCAVPNDPVALSYLAEVEHAHAHTEFAVTYLRYAQEALAARAMA</sequence>
<dbReference type="InterPro" id="IPR029489">
    <property type="entry name" value="OGT/SEC/SPY_C"/>
</dbReference>
<evidence type="ECO:0000256" key="4">
    <source>
        <dbReference type="ARBA" id="ARBA00022676"/>
    </source>
</evidence>
<evidence type="ECO:0000313" key="11">
    <source>
        <dbReference type="Proteomes" id="UP000023268"/>
    </source>
</evidence>
<dbReference type="InterPro" id="IPR011990">
    <property type="entry name" value="TPR-like_helical_dom_sf"/>
</dbReference>
<comment type="similarity">
    <text evidence="2">Belongs to the glycosyltransferase 41 family. O-GlcNAc transferase subfamily.</text>
</comment>
<dbReference type="GO" id="GO:0097363">
    <property type="term" value="F:protein O-acetylglucosaminyltransferase activity"/>
    <property type="evidence" value="ECO:0007669"/>
    <property type="project" value="UniProtKB-EC"/>
</dbReference>
<dbReference type="Pfam" id="PF13844">
    <property type="entry name" value="Glyco_transf_41"/>
    <property type="match status" value="2"/>
</dbReference>
<dbReference type="SMART" id="SM00028">
    <property type="entry name" value="TPR"/>
    <property type="match status" value="3"/>
</dbReference>
<dbReference type="Gene3D" id="3.40.50.11380">
    <property type="match status" value="1"/>
</dbReference>
<dbReference type="Proteomes" id="UP000023268">
    <property type="component" value="Unassembled WGS sequence"/>
</dbReference>
<organism evidence="10 11">
    <name type="scientific">Hylemonella gracilis str. Niagara R</name>
    <dbReference type="NCBI Taxonomy" id="1458275"/>
    <lineage>
        <taxon>Bacteria</taxon>
        <taxon>Pseudomonadati</taxon>
        <taxon>Pseudomonadota</taxon>
        <taxon>Betaproteobacteria</taxon>
        <taxon>Burkholderiales</taxon>
        <taxon>Comamonadaceae</taxon>
        <taxon>Hylemonella</taxon>
    </lineage>
</organism>
<dbReference type="InterPro" id="IPR019734">
    <property type="entry name" value="TPR_rpt"/>
</dbReference>
<evidence type="ECO:0000313" key="10">
    <source>
        <dbReference type="EMBL" id="EYC49635.1"/>
    </source>
</evidence>
<name>A0A016XCL8_9BURK</name>
<evidence type="ECO:0000256" key="1">
    <source>
        <dbReference type="ARBA" id="ARBA00004922"/>
    </source>
</evidence>
<comment type="pathway">
    <text evidence="1">Protein modification; protein glycosylation.</text>
</comment>
<dbReference type="OrthoDB" id="101857at2"/>
<reference evidence="10 11" key="1">
    <citation type="submission" date="2014-02" db="EMBL/GenBank/DDBJ databases">
        <title>Draft Genome of Hylemonella gracilis isolated from the Niagara River.</title>
        <authorList>
            <person name="Pawlowski D.R."/>
            <person name="Koudelka G.B."/>
        </authorList>
    </citation>
    <scope>NUCLEOTIDE SEQUENCE [LARGE SCALE GENOMIC DNA]</scope>
    <source>
        <strain evidence="10 11">Niagara R</strain>
    </source>
</reference>
<dbReference type="Pfam" id="PF13428">
    <property type="entry name" value="TPR_14"/>
    <property type="match status" value="1"/>
</dbReference>
<comment type="caution">
    <text evidence="10">The sequence shown here is derived from an EMBL/GenBank/DDBJ whole genome shotgun (WGS) entry which is preliminary data.</text>
</comment>
<keyword evidence="6" id="KW-0677">Repeat</keyword>
<dbReference type="RefSeq" id="WP_081767006.1">
    <property type="nucleotide sequence ID" value="NZ_JEMG01000001.1"/>
</dbReference>
<dbReference type="Gene3D" id="3.40.50.2000">
    <property type="entry name" value="Glycogen Phosphorylase B"/>
    <property type="match status" value="1"/>
</dbReference>
<dbReference type="EMBL" id="JEMG01000001">
    <property type="protein sequence ID" value="EYC49635.1"/>
    <property type="molecule type" value="Genomic_DNA"/>
</dbReference>
<feature type="domain" description="O-GlcNAc transferase C-terminal" evidence="9">
    <location>
        <begin position="406"/>
        <end position="580"/>
    </location>
</feature>
<evidence type="ECO:0000256" key="7">
    <source>
        <dbReference type="ARBA" id="ARBA00022803"/>
    </source>
</evidence>
<evidence type="ECO:0000256" key="6">
    <source>
        <dbReference type="ARBA" id="ARBA00022737"/>
    </source>
</evidence>
<feature type="repeat" description="TPR" evidence="8">
    <location>
        <begin position="43"/>
        <end position="76"/>
    </location>
</feature>
<evidence type="ECO:0000259" key="9">
    <source>
        <dbReference type="Pfam" id="PF13844"/>
    </source>
</evidence>
<dbReference type="STRING" id="1458275.AZ34_00155"/>
<dbReference type="eggNOG" id="COG0457">
    <property type="taxonomic scope" value="Bacteria"/>
</dbReference>
<evidence type="ECO:0000256" key="8">
    <source>
        <dbReference type="PROSITE-ProRule" id="PRU00339"/>
    </source>
</evidence>
<proteinExistence type="inferred from homology"/>
<gene>
    <name evidence="10" type="ORF">AZ34_00155</name>
</gene>
<protein>
    <recommendedName>
        <fullName evidence="3">protein O-GlcNAc transferase</fullName>
        <ecNumber evidence="3">2.4.1.255</ecNumber>
    </recommendedName>
</protein>
<dbReference type="PANTHER" id="PTHR44835:SF1">
    <property type="entry name" value="PROTEIN O-GLCNAC TRANSFERASE"/>
    <property type="match status" value="1"/>
</dbReference>
<keyword evidence="7 8" id="KW-0802">TPR repeat</keyword>
<dbReference type="PROSITE" id="PS50005">
    <property type="entry name" value="TPR"/>
    <property type="match status" value="1"/>
</dbReference>
<keyword evidence="5" id="KW-0808">Transferase</keyword>
<dbReference type="SUPFAM" id="SSF48452">
    <property type="entry name" value="TPR-like"/>
    <property type="match status" value="1"/>
</dbReference>
<dbReference type="PANTHER" id="PTHR44835">
    <property type="entry name" value="UDP-N-ACETYLGLUCOSAMINE--PEPTIDE N-ACETYLGLUCOSAMINYLTRANSFERASE SPINDLY-RELATED"/>
    <property type="match status" value="1"/>
</dbReference>
<evidence type="ECO:0000256" key="3">
    <source>
        <dbReference type="ARBA" id="ARBA00011970"/>
    </source>
</evidence>
<dbReference type="InterPro" id="IPR051939">
    <property type="entry name" value="Glycosyltr_41/O-GlcNAc_trsf"/>
</dbReference>
<accession>A0A016XCL8</accession>
<dbReference type="eggNOG" id="COG3914">
    <property type="taxonomic scope" value="Bacteria"/>
</dbReference>
<feature type="domain" description="O-GlcNAc transferase C-terminal" evidence="9">
    <location>
        <begin position="234"/>
        <end position="381"/>
    </location>
</feature>
<keyword evidence="4" id="KW-0328">Glycosyltransferase</keyword>
<dbReference type="EC" id="2.4.1.255" evidence="3"/>
<evidence type="ECO:0000256" key="5">
    <source>
        <dbReference type="ARBA" id="ARBA00022679"/>
    </source>
</evidence>